<name>A0A2G5HG48_CERBT</name>
<organism evidence="3 5">
    <name type="scientific">Cercospora beticola</name>
    <name type="common">Sugarbeet leaf spot fungus</name>
    <dbReference type="NCBI Taxonomy" id="122368"/>
    <lineage>
        <taxon>Eukaryota</taxon>
        <taxon>Fungi</taxon>
        <taxon>Dikarya</taxon>
        <taxon>Ascomycota</taxon>
        <taxon>Pezizomycotina</taxon>
        <taxon>Dothideomycetes</taxon>
        <taxon>Dothideomycetidae</taxon>
        <taxon>Mycosphaerellales</taxon>
        <taxon>Mycosphaerellaceae</taxon>
        <taxon>Cercospora</taxon>
    </lineage>
</organism>
<evidence type="ECO:0000313" key="5">
    <source>
        <dbReference type="Proteomes" id="UP000230605"/>
    </source>
</evidence>
<dbReference type="EMBL" id="CP134190">
    <property type="protein sequence ID" value="WPB05662.1"/>
    <property type="molecule type" value="Genomic_DNA"/>
</dbReference>
<accession>A0A2G5HG48</accession>
<evidence type="ECO:0000313" key="6">
    <source>
        <dbReference type="Proteomes" id="UP001302367"/>
    </source>
</evidence>
<reference evidence="3 5" key="1">
    <citation type="submission" date="2015-10" db="EMBL/GenBank/DDBJ databases">
        <title>The cercosporin biosynthetic gene cluster was horizontally transferred to several fungal lineages and shown to be expanded in Cercospora beticola based on microsynteny with recipient genomes.</title>
        <authorList>
            <person name="De Jonge R."/>
            <person name="Ebert M.K."/>
            <person name="Suttle J.C."/>
            <person name="Jurick Ii W.M."/>
            <person name="Secor G.A."/>
            <person name="Thomma B.P."/>
            <person name="Van De Peer Y."/>
            <person name="Bolton M.D."/>
        </authorList>
    </citation>
    <scope>NUCLEOTIDE SEQUENCE [LARGE SCALE GENOMIC DNA]</scope>
    <source>
        <strain evidence="3 5">09-40</strain>
    </source>
</reference>
<dbReference type="Proteomes" id="UP000230605">
    <property type="component" value="Chromosome 7"/>
</dbReference>
<reference evidence="4 6" key="2">
    <citation type="submission" date="2023-09" db="EMBL/GenBank/DDBJ databases">
        <title>Complete-Gapless Cercospora beticola genome.</title>
        <authorList>
            <person name="Wyatt N.A."/>
            <person name="Spanner R.E."/>
            <person name="Bolton M.D."/>
        </authorList>
    </citation>
    <scope>NUCLEOTIDE SEQUENCE [LARGE SCALE GENOMIC DNA]</scope>
    <source>
        <strain evidence="4">Cb09-40</strain>
    </source>
</reference>
<proteinExistence type="predicted"/>
<feature type="coiled-coil region" evidence="1">
    <location>
        <begin position="15"/>
        <end position="88"/>
    </location>
</feature>
<dbReference type="EMBL" id="LKMD01000106">
    <property type="protein sequence ID" value="PIA91524.1"/>
    <property type="molecule type" value="Genomic_DNA"/>
</dbReference>
<keyword evidence="6" id="KW-1185">Reference proteome</keyword>
<evidence type="ECO:0000313" key="3">
    <source>
        <dbReference type="EMBL" id="PIA91524.1"/>
    </source>
</evidence>
<evidence type="ECO:0000256" key="1">
    <source>
        <dbReference type="SAM" id="Coils"/>
    </source>
</evidence>
<protein>
    <submittedName>
        <fullName evidence="3">Uncharacterized protein</fullName>
    </submittedName>
</protein>
<evidence type="ECO:0000313" key="4">
    <source>
        <dbReference type="EMBL" id="WPB05662.1"/>
    </source>
</evidence>
<dbReference type="AlphaFoldDB" id="A0A2G5HG48"/>
<dbReference type="Proteomes" id="UP001302367">
    <property type="component" value="Chromosome 7"/>
</dbReference>
<gene>
    <name evidence="3" type="ORF">CB0940_09987</name>
    <name evidence="4" type="ORF">RHO25_010316</name>
</gene>
<feature type="region of interest" description="Disordered" evidence="2">
    <location>
        <begin position="148"/>
        <end position="200"/>
    </location>
</feature>
<feature type="compositionally biased region" description="Polar residues" evidence="2">
    <location>
        <begin position="153"/>
        <end position="167"/>
    </location>
</feature>
<feature type="coiled-coil region" evidence="1">
    <location>
        <begin position="118"/>
        <end position="145"/>
    </location>
</feature>
<sequence>MDVHQDEPMTQEELIQRLNEQRDSLAARLNTHGAQIDPDIGLLLRRTADIYNQQKSQWASYESRIQELESKSEENERRRAAAEDAESRLKHTQEVMGVILGATNENELREKMQRLDLVESISQNVDGLRGEVQQLREEVSSAISLSRKRQKLAESSSRSELTASQRRVSSDDMGDINMDDFHEGLPDIAGRPAAQASTAQSTFTGNWPFASSTGHGVTGLGGGVGFTGPSAHLSATDTFTTASATAQPTVSGVSTSAGSAAPFSSTAALSSATVQPTASGSATSAGAAPTATAASAAVAPIQKEPGWRQSKATNLKHSLADVISNLDVLDPLTGNIVSANNLGINFAPDDLADFRTKAGLESLLTPTTQSRCLVRRLRRSQPTEMNSDATEACDHCIYYGAVCVKGFTDDDGSQRRIIMPLPQVRRIGTVSSDRGMYVTAPQGPLA</sequence>
<keyword evidence="1" id="KW-0175">Coiled coil</keyword>
<evidence type="ECO:0000256" key="2">
    <source>
        <dbReference type="SAM" id="MobiDB-lite"/>
    </source>
</evidence>